<accession>A0ABQ9VNA2</accession>
<feature type="region of interest" description="Disordered" evidence="1">
    <location>
        <begin position="1"/>
        <end position="126"/>
    </location>
</feature>
<keyword evidence="3" id="KW-1185">Reference proteome</keyword>
<feature type="compositionally biased region" description="Basic and acidic residues" evidence="1">
    <location>
        <begin position="117"/>
        <end position="126"/>
    </location>
</feature>
<organism evidence="2 3">
    <name type="scientific">Saguinus oedipus</name>
    <name type="common">Cotton-top tamarin</name>
    <name type="synonym">Oedipomidas oedipus</name>
    <dbReference type="NCBI Taxonomy" id="9490"/>
    <lineage>
        <taxon>Eukaryota</taxon>
        <taxon>Metazoa</taxon>
        <taxon>Chordata</taxon>
        <taxon>Craniata</taxon>
        <taxon>Vertebrata</taxon>
        <taxon>Euteleostomi</taxon>
        <taxon>Mammalia</taxon>
        <taxon>Eutheria</taxon>
        <taxon>Euarchontoglires</taxon>
        <taxon>Primates</taxon>
        <taxon>Haplorrhini</taxon>
        <taxon>Platyrrhini</taxon>
        <taxon>Cebidae</taxon>
        <taxon>Callitrichinae</taxon>
        <taxon>Saguinus</taxon>
    </lineage>
</organism>
<evidence type="ECO:0000313" key="2">
    <source>
        <dbReference type="EMBL" id="KAK2110854.1"/>
    </source>
</evidence>
<evidence type="ECO:0000256" key="1">
    <source>
        <dbReference type="SAM" id="MobiDB-lite"/>
    </source>
</evidence>
<comment type="caution">
    <text evidence="2">The sequence shown here is derived from an EMBL/GenBank/DDBJ whole genome shotgun (WGS) entry which is preliminary data.</text>
</comment>
<proteinExistence type="predicted"/>
<evidence type="ECO:0000313" key="3">
    <source>
        <dbReference type="Proteomes" id="UP001266305"/>
    </source>
</evidence>
<name>A0ABQ9VNA2_SAGOE</name>
<dbReference type="EMBL" id="JASSZA010000005">
    <property type="protein sequence ID" value="KAK2110854.1"/>
    <property type="molecule type" value="Genomic_DNA"/>
</dbReference>
<sequence length="126" mass="13551">MAKPPRSLGVRDGAPNCHPQPQLRPLLRERSNENGGVRPGPPRAILGHSPSGLARSDSTGREALKPSLQFAERRRPKPAAPAKLSRLLNEHRPRGLVNAGGKVRPGVAPGPPYPHPQGERCPRASR</sequence>
<protein>
    <submittedName>
        <fullName evidence="2">Uncharacterized protein</fullName>
    </submittedName>
</protein>
<reference evidence="2 3" key="1">
    <citation type="submission" date="2023-05" db="EMBL/GenBank/DDBJ databases">
        <title>B98-5 Cell Line De Novo Hybrid Assembly: An Optical Mapping Approach.</title>
        <authorList>
            <person name="Kananen K."/>
            <person name="Auerbach J.A."/>
            <person name="Kautto E."/>
            <person name="Blachly J.S."/>
        </authorList>
    </citation>
    <scope>NUCLEOTIDE SEQUENCE [LARGE SCALE GENOMIC DNA]</scope>
    <source>
        <strain evidence="2">B95-8</strain>
        <tissue evidence="2">Cell line</tissue>
    </source>
</reference>
<gene>
    <name evidence="2" type="ORF">P7K49_010600</name>
</gene>
<dbReference type="Proteomes" id="UP001266305">
    <property type="component" value="Unassembled WGS sequence"/>
</dbReference>